<organism evidence="3 4">
    <name type="scientific">Streptomyces formicae</name>
    <dbReference type="NCBI Taxonomy" id="1616117"/>
    <lineage>
        <taxon>Bacteria</taxon>
        <taxon>Bacillati</taxon>
        <taxon>Actinomycetota</taxon>
        <taxon>Actinomycetes</taxon>
        <taxon>Kitasatosporales</taxon>
        <taxon>Streptomycetaceae</taxon>
        <taxon>Streptomyces</taxon>
    </lineage>
</organism>
<evidence type="ECO:0000313" key="3">
    <source>
        <dbReference type="EMBL" id="UNM11919.1"/>
    </source>
</evidence>
<dbReference type="EMBL" id="CP071872">
    <property type="protein sequence ID" value="UNM11919.1"/>
    <property type="molecule type" value="Genomic_DNA"/>
</dbReference>
<keyword evidence="2" id="KW-1133">Transmembrane helix</keyword>
<evidence type="ECO:0000256" key="2">
    <source>
        <dbReference type="SAM" id="Phobius"/>
    </source>
</evidence>
<evidence type="ECO:0000313" key="4">
    <source>
        <dbReference type="Proteomes" id="UP000828924"/>
    </source>
</evidence>
<gene>
    <name evidence="3" type="ORF">J4032_10515</name>
</gene>
<keyword evidence="2" id="KW-0472">Membrane</keyword>
<feature type="transmembrane region" description="Helical" evidence="2">
    <location>
        <begin position="137"/>
        <end position="164"/>
    </location>
</feature>
<keyword evidence="4" id="KW-1185">Reference proteome</keyword>
<keyword evidence="2" id="KW-0812">Transmembrane</keyword>
<dbReference type="NCBIfam" id="TIGR04222">
    <property type="entry name" value="near_uncomplex"/>
    <property type="match status" value="1"/>
</dbReference>
<sequence length="330" mass="32627">MLFNVLAVLVTLAVTVSSVLLIRGLAATRRSGPGGPVHDLMEVAFLNGGPGRVADTALAAMASDGRLTVGWPGIATVQHPVANDPVERAVLLEAAAAPNGALHTLRVAVMRNPAVQEIGDGLAARGLMVVPRALRPWHIWAFTHTICCFLLLPVSIALSFVQFVAFDLDAGFPVPFIVKVLPAFFAGLVVGLVCMAKARGKVTAAGRRAAADYARAHAYAGDAGRVVALHGLRALLDGDLRGHLMAAARMARNRPVHAAHHGSGDTTAAAVVVWCASSDPGSGSGGSGGGGCGGASCGGGGGSSCGGGSGGGSSCGGGGGGSSCGGGSSS</sequence>
<proteinExistence type="predicted"/>
<feature type="transmembrane region" description="Helical" evidence="2">
    <location>
        <begin position="176"/>
        <end position="198"/>
    </location>
</feature>
<dbReference type="Proteomes" id="UP000828924">
    <property type="component" value="Chromosome"/>
</dbReference>
<evidence type="ECO:0000256" key="1">
    <source>
        <dbReference type="SAM" id="MobiDB-lite"/>
    </source>
</evidence>
<name>A0ABY3WKB2_9ACTN</name>
<dbReference type="RefSeq" id="WP_242330508.1">
    <property type="nucleotide sequence ID" value="NZ_CP071872.1"/>
</dbReference>
<dbReference type="InterPro" id="IPR026467">
    <property type="entry name" value="Ser/Gly_Cys_C_dom"/>
</dbReference>
<feature type="transmembrane region" description="Helical" evidence="2">
    <location>
        <begin position="6"/>
        <end position="26"/>
    </location>
</feature>
<reference evidence="3 4" key="1">
    <citation type="submission" date="2021-03" db="EMBL/GenBank/DDBJ databases">
        <title>Complete genome of Streptomyces formicae strain 1H-GS9 (DSM 100524).</title>
        <authorList>
            <person name="Atanasov K.E."/>
            <person name="Altabella T."/>
            <person name="Ferrer A."/>
        </authorList>
    </citation>
    <scope>NUCLEOTIDE SEQUENCE [LARGE SCALE GENOMIC DNA]</scope>
    <source>
        <strain evidence="3 4">1H-GS9</strain>
    </source>
</reference>
<feature type="region of interest" description="Disordered" evidence="1">
    <location>
        <begin position="306"/>
        <end position="330"/>
    </location>
</feature>
<accession>A0ABY3WKB2</accession>
<protein>
    <submittedName>
        <fullName evidence="3">TIGR04222 domain-containing membrane protein</fullName>
    </submittedName>
</protein>